<evidence type="ECO:0000313" key="4">
    <source>
        <dbReference type="Proteomes" id="UP000075799"/>
    </source>
</evidence>
<evidence type="ECO:0000256" key="1">
    <source>
        <dbReference type="ARBA" id="ARBA00007689"/>
    </source>
</evidence>
<dbReference type="RefSeq" id="WP_063205441.1">
    <property type="nucleotide sequence ID" value="NZ_LUKD01000001.1"/>
</dbReference>
<dbReference type="InterPro" id="IPR005545">
    <property type="entry name" value="YCII"/>
</dbReference>
<evidence type="ECO:0000313" key="3">
    <source>
        <dbReference type="EMBL" id="KYG68747.1"/>
    </source>
</evidence>
<dbReference type="EMBL" id="LUKD01000001">
    <property type="protein sequence ID" value="KYG68747.1"/>
    <property type="molecule type" value="Genomic_DNA"/>
</dbReference>
<sequence length="117" mass="12661">MKFVLLIYQGYSPLPGTKEWNALSNEEQKAIYADYAEFNKTAGLVSGLPLGLPNVAKTVQVRNGKLEIKTGTYMPEGVGGYCILEADNIEAAVAVASRIPAARLGGAIEIRPAEQYW</sequence>
<protein>
    <recommendedName>
        <fullName evidence="2">YCII-related domain-containing protein</fullName>
    </recommendedName>
</protein>
<evidence type="ECO:0000259" key="2">
    <source>
        <dbReference type="Pfam" id="PF03795"/>
    </source>
</evidence>
<reference evidence="3 4" key="1">
    <citation type="submission" date="2016-03" db="EMBL/GenBank/DDBJ databases">
        <authorList>
            <person name="Ploux O."/>
        </authorList>
    </citation>
    <scope>NUCLEOTIDE SEQUENCE [LARGE SCALE GENOMIC DNA]</scope>
    <source>
        <strain evidence="3 4">EC13</strain>
    </source>
</reference>
<dbReference type="SUPFAM" id="SSF54909">
    <property type="entry name" value="Dimeric alpha+beta barrel"/>
    <property type="match status" value="1"/>
</dbReference>
<accession>A0A162GR34</accession>
<dbReference type="OrthoDB" id="668782at2"/>
<gene>
    <name evidence="3" type="ORF">AZI87_05815</name>
</gene>
<dbReference type="Proteomes" id="UP000075799">
    <property type="component" value="Unassembled WGS sequence"/>
</dbReference>
<name>A0A162GR34_BDEBC</name>
<proteinExistence type="inferred from homology"/>
<dbReference type="AlphaFoldDB" id="A0A162GR34"/>
<dbReference type="Gene3D" id="3.30.70.1060">
    <property type="entry name" value="Dimeric alpha+beta barrel"/>
    <property type="match status" value="1"/>
</dbReference>
<dbReference type="InterPro" id="IPR011008">
    <property type="entry name" value="Dimeric_a/b-barrel"/>
</dbReference>
<comment type="similarity">
    <text evidence="1">Belongs to the YciI family.</text>
</comment>
<dbReference type="Pfam" id="PF03795">
    <property type="entry name" value="YCII"/>
    <property type="match status" value="1"/>
</dbReference>
<organism evidence="3 4">
    <name type="scientific">Bdellovibrio bacteriovorus</name>
    <dbReference type="NCBI Taxonomy" id="959"/>
    <lineage>
        <taxon>Bacteria</taxon>
        <taxon>Pseudomonadati</taxon>
        <taxon>Bdellovibrionota</taxon>
        <taxon>Bdellovibrionia</taxon>
        <taxon>Bdellovibrionales</taxon>
        <taxon>Pseudobdellovibrionaceae</taxon>
        <taxon>Bdellovibrio</taxon>
    </lineage>
</organism>
<feature type="domain" description="YCII-related" evidence="2">
    <location>
        <begin position="1"/>
        <end position="112"/>
    </location>
</feature>
<comment type="caution">
    <text evidence="3">The sequence shown here is derived from an EMBL/GenBank/DDBJ whole genome shotgun (WGS) entry which is preliminary data.</text>
</comment>